<dbReference type="SUPFAM" id="SSF53098">
    <property type="entry name" value="Ribonuclease H-like"/>
    <property type="match status" value="1"/>
</dbReference>
<dbReference type="FunFam" id="2.60.40.1940:FF:000001">
    <property type="entry name" value="Complement component C3"/>
    <property type="match status" value="1"/>
</dbReference>
<dbReference type="SUPFAM" id="SSF50242">
    <property type="entry name" value="TIMP-like"/>
    <property type="match status" value="1"/>
</dbReference>
<dbReference type="Pfam" id="PF17790">
    <property type="entry name" value="MG1"/>
    <property type="match status" value="1"/>
</dbReference>
<dbReference type="Pfam" id="PF01821">
    <property type="entry name" value="ANATO"/>
    <property type="match status" value="1"/>
</dbReference>
<dbReference type="PROSITE" id="PS50189">
    <property type="entry name" value="NTR"/>
    <property type="match status" value="1"/>
</dbReference>
<reference evidence="10 11" key="1">
    <citation type="submission" date="2018-03" db="EMBL/GenBank/DDBJ databases">
        <title>Draft genome sequence of Rohu Carp (Labeo rohita).</title>
        <authorList>
            <person name="Das P."/>
            <person name="Kushwaha B."/>
            <person name="Joshi C.G."/>
            <person name="Kumar D."/>
            <person name="Nagpure N.S."/>
            <person name="Sahoo L."/>
            <person name="Das S.P."/>
            <person name="Bit A."/>
            <person name="Patnaik S."/>
            <person name="Meher P.K."/>
            <person name="Jayasankar P."/>
            <person name="Koringa P.G."/>
            <person name="Patel N.V."/>
            <person name="Hinsu A.T."/>
            <person name="Kumar R."/>
            <person name="Pandey M."/>
            <person name="Agarwal S."/>
            <person name="Srivastava S."/>
            <person name="Singh M."/>
            <person name="Iquebal M.A."/>
            <person name="Jaiswal S."/>
            <person name="Angadi U.B."/>
            <person name="Kumar N."/>
            <person name="Raza M."/>
            <person name="Shah T.M."/>
            <person name="Rai A."/>
            <person name="Jena J.K."/>
        </authorList>
    </citation>
    <scope>NUCLEOTIDE SEQUENCE [LARGE SCALE GENOMIC DNA]</scope>
    <source>
        <strain evidence="10">DASCIFA01</strain>
        <tissue evidence="10">Testis</tissue>
    </source>
</reference>
<dbReference type="PANTHER" id="PTHR11412:SF81">
    <property type="entry name" value="COMPLEMENT C3"/>
    <property type="match status" value="1"/>
</dbReference>
<sequence>MHRTKCTEMINGVLAPYFLKKLVADVGDQRFSLLLDESTDISVSKYLGVVIRYFSDTKQTVVSTFLGLVELEGGDARSIACAVVGFLVKCGLKKEKLLGIGTDNASVMTGVNNGVHKVLKEEYGLKDLVLIRCVCHSLQLAVSHASNDTIPRSVEYLVRETYNWFSVSPKRREAYKAIYETINCGEKPLQITKVCATRWLSIEPAVSRILDQWEELRLHFSVTKSSEHCYMAEVLYSMYSDPQNILYLTFLKSVLGEVQLAIKAFEGEQVDPLKLLESLVSLIKSVSSRVLNPLAKTDVLKGPIDGDISPKPYLGYLFESKAAELHLVPEHEINVRKRCVAFTISLTNELRVRLPDNIEALQYMSVFNVEETLKHNKSPGEIGKIAKLLGYSPADIDKIVQQWRAIHLSKWNETKNTMSFWSEIMKFRDAADINPFQELAMAAVSVLSLPHSNAEVERVFSQMSVVKSKLRNQMSLQTLNSILYIRYGLKLSGVSRCLVLMTVSLGLICVLLLVFIILQHFTITAERDLIKSYKNTVEEFNQTINSLQNNYTNLTQKKLTLEMRVNNLTAEKSQLQRSFETLNQTKLQLESKVTCLSEKLKQEESKQRNLCGPVCLLLSNNAMSWSDSRQYCRDHGADLVIINSEEKQMYDKTQEQIMDLEAIYDSDEDTTGPRTTSYSQAKGKDQQCRGRCLALITVSLGLICVLLLVFIILQNITITAERDQMKSYKNTVEEFNQTISSLQHNYTDLMTKKDQLQNNFRFLSQKKLELETRVNSLSDELKKKVSNGGNQSSLDGLFISKKPMSWSDSRQYCRDRGADLVIINTEEKQRLLSSSFRERLWIGLSDIENEGNLTWVDNSPLNQGYVLSAPNILKVGAPEKVFVEAQDYSGASLNVKISVRNPKDNNREVTSASVSLTPDKNYQDLVEIEVPGNAFSFEKGVEQYAILQAQFPQNLLEKKVMVIFQSGHIVLQTDKTIYTPDSTVYYRVFSLSSGMTRPVESGVRMEILTPDGISLESKSVYPGGGMVSGTFSLTNPASPGLWKLVAWHKNSPQKNFSSEFEVKEYVLPSFEVSLSPQKAFFYVNDDSLTVDVDAKYLFGETVSGHGFVVFGVVTEDKGKISIPGSLQRVQILDGSGTAELRRKHILQTFPNIMQLVGHSLYVTVSVLTESGSEMVEAHKKGIQIVTSPYTIHFRRTPHYFKPGMPFDISVYVTNPDQTPAKNVEVEVNPGGIRGQTRDNGIAKVTVNTPGGSSTLEIIAKTRDPQLSNDQQAVKKMTAQAYIPKGGSNNYLHIGIGAAELQIGDQMKVSLNLGRSPGVRDQDFTYMILSKGQIVQADRFKRRGQSLVSLSLTVTKDMVPSFRFVAYYHVGSSEVVSDSVWVDVKDTCMGTLKVEVHNPVNVYEPGEDFDLRITGDPGAKVGLVAVDKGVYVLNNKNRITQTKIWGVVESHDIGCTAGSGKDSMEVFSDAGLLFESSSAGGTGVRTISKFSGIGRECCMDGLKKLDDYSCQYRASFIVEGKECIQAFLHCCTEITAHFEDSAEEMILSRSECEDFVNSDDIVTRTLFPESWLWEEVVLPKCSALNRQCQTTTFPRDGLKLKDSITTWEITAISLSSTHGICVADVHEMTVVKNFFIDLKLPYSAVRNEQIEIKAVIHNLYSRRLKVRVELMETKDICSPASKRGKFQTIVTVDAKSSYSVPFVIVPLALGRHAIEVKAAAAGRASDGVRKELLVVSEGVLTKLNENLQFSPSKKGGEHVEVINSLILKDQAPNTPSITYISAIGDTISITIEKAISGHAMGSLIIQPGGCGEQNMAGLTMPVIATHYLDKTSQWHTLNAGLRETAVTYITRGYNQQLAYRKTDGSYAAYISRPSSTWLTAYVAKVFAMASNIVYIDRNVICSALNWLIQNKQLPDGVFREDAPVLSGGMTGNVHGENTQASMTAFVLIALQEGRGICAGQISSLDSSMYKAIVYLRSQIHSLTNPYAVAMTSYALASGNALDKQVLLRKAYADGSHWPVPGSSTFTLEASAYALLALVKAQDFQSAAPIVNWLNNQRQYSGGYGSTQATIMVFQAVAEYRIQVKDIKQLDLEMTIRVEGSRQPVVWKFNKENSHLTQTEKIPSNRQITISAKGSGEASVTVVTEYYAKPKESKSTCNNFELALAFERNDKVTYQGATESYKLIIKTRYLSADRDATMSILDISLLTGFVVDENDLKALSTGCDRIIQKFEMNKQLSERGSLILYLDKISHTREERISFRLHRIMNGGFLQPAAVTVYEYYSIENRCVKFYHPTRKEGALQKICKNDVCQCAEENCSLQKKEKILEAHRNKKACEPKIDYVYKAVVLRENEDALTVYYDMKIELALKTGPEKNVEGMQRTFSLQISCKEALNLKGGESYLIMGQADDVQMEGRIGQYALGERTWLEFWPSLQESKTSAELKEKYNGMLSLQQDLRFGCG</sequence>
<dbReference type="FunFam" id="2.60.40.1930:FF:000008">
    <property type="entry name" value="Complement C3"/>
    <property type="match status" value="1"/>
</dbReference>
<dbReference type="Pfam" id="PF14291">
    <property type="entry name" value="DUF4371"/>
    <property type="match status" value="1"/>
</dbReference>
<keyword evidence="3" id="KW-0882">Thioester bond</keyword>
<evidence type="ECO:0000256" key="5">
    <source>
        <dbReference type="SAM" id="Coils"/>
    </source>
</evidence>
<evidence type="ECO:0000313" key="10">
    <source>
        <dbReference type="EMBL" id="RXN13828.1"/>
    </source>
</evidence>
<dbReference type="InterPro" id="IPR002890">
    <property type="entry name" value="MG2"/>
</dbReference>
<dbReference type="SMART" id="SM00104">
    <property type="entry name" value="ANATO"/>
    <property type="match status" value="1"/>
</dbReference>
<evidence type="ECO:0000259" key="8">
    <source>
        <dbReference type="PROSITE" id="PS50041"/>
    </source>
</evidence>
<feature type="domain" description="Anaphylatoxin-like" evidence="7">
    <location>
        <begin position="1496"/>
        <end position="1530"/>
    </location>
</feature>
<dbReference type="InterPro" id="IPR012337">
    <property type="entry name" value="RNaseH-like_sf"/>
</dbReference>
<evidence type="ECO:0000256" key="6">
    <source>
        <dbReference type="SAM" id="Phobius"/>
    </source>
</evidence>
<dbReference type="Gene3D" id="2.40.50.120">
    <property type="match status" value="1"/>
</dbReference>
<dbReference type="InterPro" id="IPR001599">
    <property type="entry name" value="Macroglobln_a2"/>
</dbReference>
<evidence type="ECO:0000256" key="3">
    <source>
        <dbReference type="ARBA" id="ARBA00022966"/>
    </source>
</evidence>
<evidence type="ECO:0000256" key="1">
    <source>
        <dbReference type="ARBA" id="ARBA00004613"/>
    </source>
</evidence>
<keyword evidence="6" id="KW-0472">Membrane</keyword>
<dbReference type="Pfam" id="PF21308">
    <property type="entry name" value="C3_CUB2"/>
    <property type="match status" value="1"/>
</dbReference>
<keyword evidence="4" id="KW-1015">Disulfide bond</keyword>
<dbReference type="InterPro" id="IPR008993">
    <property type="entry name" value="TIMP-like_OB-fold"/>
</dbReference>
<dbReference type="InterPro" id="IPR013783">
    <property type="entry name" value="Ig-like_fold"/>
</dbReference>
<dbReference type="InterPro" id="IPR001134">
    <property type="entry name" value="Netrin_domain"/>
</dbReference>
<gene>
    <name evidence="10" type="ORF">ROHU_028925</name>
</gene>
<dbReference type="Gene3D" id="1.50.10.20">
    <property type="match status" value="1"/>
</dbReference>
<dbReference type="Gene3D" id="1.20.5.1000">
    <property type="entry name" value="arf6 gtpase in complex with a specific effector, jip4"/>
    <property type="match status" value="2"/>
</dbReference>
<dbReference type="Gene3D" id="2.60.40.10">
    <property type="entry name" value="Immunoglobulins"/>
    <property type="match status" value="2"/>
</dbReference>
<dbReference type="Pfam" id="PF17791">
    <property type="entry name" value="MG3"/>
    <property type="match status" value="1"/>
</dbReference>
<dbReference type="Pfam" id="PF00207">
    <property type="entry name" value="A2M"/>
    <property type="match status" value="1"/>
</dbReference>
<dbReference type="Gene3D" id="2.60.40.1930">
    <property type="match status" value="3"/>
</dbReference>
<dbReference type="GO" id="GO:0005615">
    <property type="term" value="C:extracellular space"/>
    <property type="evidence" value="ECO:0007669"/>
    <property type="project" value="InterPro"/>
</dbReference>
<dbReference type="EMBL" id="QBIY01012941">
    <property type="protein sequence ID" value="RXN13828.1"/>
    <property type="molecule type" value="Genomic_DNA"/>
</dbReference>
<feature type="domain" description="C-type lectin" evidence="8">
    <location>
        <begin position="798"/>
        <end position="862"/>
    </location>
</feature>
<dbReference type="Gene3D" id="2.60.40.690">
    <property type="entry name" value="Alpha-macroglobulin, receptor-binding domain"/>
    <property type="match status" value="1"/>
</dbReference>
<comment type="caution">
    <text evidence="10">The sequence shown here is derived from an EMBL/GenBank/DDBJ whole genome shotgun (WGS) entry which is preliminary data.</text>
</comment>
<dbReference type="Pfam" id="PF07677">
    <property type="entry name" value="A2M_recep"/>
    <property type="match status" value="1"/>
</dbReference>
<dbReference type="GO" id="GO:0046983">
    <property type="term" value="F:protein dimerization activity"/>
    <property type="evidence" value="ECO:0007669"/>
    <property type="project" value="InterPro"/>
</dbReference>
<dbReference type="SMART" id="SM01359">
    <property type="entry name" value="A2M_N_2"/>
    <property type="match status" value="1"/>
</dbReference>
<dbReference type="SMART" id="SM01360">
    <property type="entry name" value="A2M"/>
    <property type="match status" value="1"/>
</dbReference>
<dbReference type="Pfam" id="PF05699">
    <property type="entry name" value="Dimer_Tnp_hAT"/>
    <property type="match status" value="1"/>
</dbReference>
<dbReference type="CDD" id="cd00017">
    <property type="entry name" value="ANATO"/>
    <property type="match status" value="1"/>
</dbReference>
<keyword evidence="11" id="KW-1185">Reference proteome</keyword>
<dbReference type="InterPro" id="IPR011626">
    <property type="entry name" value="Alpha-macroglobulin_TED"/>
</dbReference>
<keyword evidence="2" id="KW-0964">Secreted</keyword>
<organism evidence="10 11">
    <name type="scientific">Labeo rohita</name>
    <name type="common">Indian major carp</name>
    <name type="synonym">Cyprinus rohita</name>
    <dbReference type="NCBI Taxonomy" id="84645"/>
    <lineage>
        <taxon>Eukaryota</taxon>
        <taxon>Metazoa</taxon>
        <taxon>Chordata</taxon>
        <taxon>Craniata</taxon>
        <taxon>Vertebrata</taxon>
        <taxon>Euteleostomi</taxon>
        <taxon>Actinopterygii</taxon>
        <taxon>Neopterygii</taxon>
        <taxon>Teleostei</taxon>
        <taxon>Ostariophysi</taxon>
        <taxon>Cypriniformes</taxon>
        <taxon>Cyprinidae</taxon>
        <taxon>Labeoninae</taxon>
        <taxon>Labeonini</taxon>
        <taxon>Labeo</taxon>
    </lineage>
</organism>
<dbReference type="SUPFAM" id="SSF56436">
    <property type="entry name" value="C-type lectin-like"/>
    <property type="match status" value="2"/>
</dbReference>
<dbReference type="InterPro" id="IPR048848">
    <property type="entry name" value="C3_CUB2"/>
</dbReference>
<dbReference type="Gene3D" id="6.20.50.160">
    <property type="match status" value="1"/>
</dbReference>
<evidence type="ECO:0000259" key="9">
    <source>
        <dbReference type="PROSITE" id="PS50189"/>
    </source>
</evidence>
<dbReference type="InterPro" id="IPR016187">
    <property type="entry name" value="CTDL_fold"/>
</dbReference>
<feature type="transmembrane region" description="Helical" evidence="6">
    <location>
        <begin position="498"/>
        <end position="518"/>
    </location>
</feature>
<dbReference type="CDD" id="cd02896">
    <property type="entry name" value="complement_C3_C4_C5"/>
    <property type="match status" value="1"/>
</dbReference>
<dbReference type="InterPro" id="IPR008906">
    <property type="entry name" value="HATC_C_dom"/>
</dbReference>
<dbReference type="Gene3D" id="2.60.40.1940">
    <property type="match status" value="1"/>
</dbReference>
<dbReference type="Gene3D" id="2.20.130.20">
    <property type="match status" value="1"/>
</dbReference>
<dbReference type="Gene3D" id="2.60.120.1540">
    <property type="match status" value="1"/>
</dbReference>
<dbReference type="InterPro" id="IPR000020">
    <property type="entry name" value="Anaphylatoxin/fibulin"/>
</dbReference>
<dbReference type="InterPro" id="IPR025398">
    <property type="entry name" value="DUF4371"/>
</dbReference>
<dbReference type="SMART" id="SM01419">
    <property type="entry name" value="Thiol-ester_cl"/>
    <property type="match status" value="1"/>
</dbReference>
<comment type="subcellular location">
    <subcellularLocation>
        <location evidence="1">Secreted</location>
    </subcellularLocation>
</comment>
<dbReference type="InterPro" id="IPR001304">
    <property type="entry name" value="C-type_lectin-like"/>
</dbReference>
<dbReference type="SUPFAM" id="SSF47686">
    <property type="entry name" value="Anaphylotoxins (complement system)"/>
    <property type="match status" value="1"/>
</dbReference>
<dbReference type="Pfam" id="PF01835">
    <property type="entry name" value="MG2"/>
    <property type="match status" value="1"/>
</dbReference>
<dbReference type="PROSITE" id="PS50041">
    <property type="entry name" value="C_TYPE_LECTIN_2"/>
    <property type="match status" value="1"/>
</dbReference>
<dbReference type="FunFam" id="2.60.40.10:FF:000155">
    <property type="entry name" value="complement C3 isoform X1"/>
    <property type="match status" value="1"/>
</dbReference>
<dbReference type="InterPro" id="IPR047565">
    <property type="entry name" value="Alpha-macroglob_thiol-ester_cl"/>
</dbReference>
<dbReference type="InterPro" id="IPR018933">
    <property type="entry name" value="Netrin_module_non-TIMP"/>
</dbReference>
<dbReference type="InterPro" id="IPR050473">
    <property type="entry name" value="A2M/Complement_sys"/>
</dbReference>
<name>A0A498LZ56_LABRO</name>
<feature type="coiled-coil region" evidence="5">
    <location>
        <begin position="530"/>
        <end position="606"/>
    </location>
</feature>
<dbReference type="SUPFAM" id="SSF90257">
    <property type="entry name" value="Myosin rod fragments"/>
    <property type="match status" value="1"/>
</dbReference>
<dbReference type="InterPro" id="IPR011625">
    <property type="entry name" value="A2M_N_BRD"/>
</dbReference>
<dbReference type="SMART" id="SM01361">
    <property type="entry name" value="A2M_recep"/>
    <property type="match status" value="1"/>
</dbReference>
<dbReference type="InterPro" id="IPR009048">
    <property type="entry name" value="A-macroglobulin_rcpt-bd"/>
</dbReference>
<dbReference type="InterPro" id="IPR041425">
    <property type="entry name" value="C3/4/5_MG1"/>
</dbReference>
<feature type="coiled-coil region" evidence="5">
    <location>
        <begin position="718"/>
        <end position="787"/>
    </location>
</feature>
<dbReference type="PROSITE" id="PS01178">
    <property type="entry name" value="ANAPHYLATOXIN_2"/>
    <property type="match status" value="1"/>
</dbReference>
<dbReference type="Pfam" id="PF17789">
    <property type="entry name" value="MG4"/>
    <property type="match status" value="1"/>
</dbReference>
<dbReference type="PANTHER" id="PTHR11412">
    <property type="entry name" value="MACROGLOBULIN / COMPLEMENT"/>
    <property type="match status" value="1"/>
</dbReference>
<feature type="coiled-coil region" evidence="5">
    <location>
        <begin position="643"/>
        <end position="670"/>
    </location>
</feature>
<dbReference type="InterPro" id="IPR041555">
    <property type="entry name" value="MG3"/>
</dbReference>
<dbReference type="PROSITE" id="PS00477">
    <property type="entry name" value="ALPHA_2_MACROGLOBULIN"/>
    <property type="match status" value="1"/>
</dbReference>
<protein>
    <submittedName>
        <fullName evidence="10">Complement C3-like protein</fullName>
    </submittedName>
</protein>
<dbReference type="SUPFAM" id="SSF48239">
    <property type="entry name" value="Terpenoid cyclases/Protein prenyltransferases"/>
    <property type="match status" value="1"/>
</dbReference>
<accession>A0A498LZ56</accession>
<dbReference type="InterPro" id="IPR019742">
    <property type="entry name" value="MacrogloblnA2_CS"/>
</dbReference>
<dbReference type="Pfam" id="PF07703">
    <property type="entry name" value="A2M_BRD"/>
    <property type="match status" value="1"/>
</dbReference>
<evidence type="ECO:0000256" key="4">
    <source>
        <dbReference type="ARBA" id="ARBA00023157"/>
    </source>
</evidence>
<keyword evidence="6" id="KW-0812">Transmembrane</keyword>
<keyword evidence="6" id="KW-1133">Transmembrane helix</keyword>
<evidence type="ECO:0000313" key="11">
    <source>
        <dbReference type="Proteomes" id="UP000290572"/>
    </source>
</evidence>
<dbReference type="SUPFAM" id="SSF49410">
    <property type="entry name" value="Alpha-macroglobulin receptor domain"/>
    <property type="match status" value="1"/>
</dbReference>
<feature type="domain" description="NTR" evidence="9">
    <location>
        <begin position="2314"/>
        <end position="2456"/>
    </location>
</feature>
<proteinExistence type="predicted"/>
<evidence type="ECO:0000259" key="7">
    <source>
        <dbReference type="PROSITE" id="PS01178"/>
    </source>
</evidence>
<dbReference type="InterPro" id="IPR008930">
    <property type="entry name" value="Terpenoid_cyclase/PrenylTrfase"/>
</dbReference>
<dbReference type="GO" id="GO:0004866">
    <property type="term" value="F:endopeptidase inhibitor activity"/>
    <property type="evidence" value="ECO:0007669"/>
    <property type="project" value="InterPro"/>
</dbReference>
<dbReference type="InterPro" id="IPR036595">
    <property type="entry name" value="A-macroglobulin_rcpt-bd_sf"/>
</dbReference>
<dbReference type="SMART" id="SM00034">
    <property type="entry name" value="CLECT"/>
    <property type="match status" value="1"/>
</dbReference>
<dbReference type="SMART" id="SM00643">
    <property type="entry name" value="C345C"/>
    <property type="match status" value="1"/>
</dbReference>
<dbReference type="Proteomes" id="UP000290572">
    <property type="component" value="Unassembled WGS sequence"/>
</dbReference>
<feature type="transmembrane region" description="Helical" evidence="6">
    <location>
        <begin position="692"/>
        <end position="713"/>
    </location>
</feature>
<evidence type="ECO:0000256" key="2">
    <source>
        <dbReference type="ARBA" id="ARBA00022525"/>
    </source>
</evidence>
<dbReference type="Pfam" id="PF01759">
    <property type="entry name" value="NTR"/>
    <property type="match status" value="1"/>
</dbReference>
<dbReference type="Gene3D" id="1.20.91.20">
    <property type="entry name" value="Anaphylotoxins (complement system)"/>
    <property type="match status" value="1"/>
</dbReference>
<dbReference type="Pfam" id="PF07678">
    <property type="entry name" value="TED_complement"/>
    <property type="match status" value="1"/>
</dbReference>
<keyword evidence="5" id="KW-0175">Coiled coil</keyword>
<dbReference type="InterPro" id="IPR040839">
    <property type="entry name" value="MG4"/>
</dbReference>
<dbReference type="FunFam" id="2.40.50.120:FF:000013">
    <property type="entry name" value="Complement C3"/>
    <property type="match status" value="1"/>
</dbReference>
<dbReference type="InterPro" id="IPR016186">
    <property type="entry name" value="C-type_lectin-like/link_sf"/>
</dbReference>
<dbReference type="InterPro" id="IPR018081">
    <property type="entry name" value="Anaphylatoxin_comp_syst"/>
</dbReference>
<dbReference type="Gene3D" id="3.10.100.10">
    <property type="entry name" value="Mannose-Binding Protein A, subunit A"/>
    <property type="match status" value="1"/>
</dbReference>
<dbReference type="STRING" id="84645.A0A498LZ56"/>
<dbReference type="PROSITE" id="PS01177">
    <property type="entry name" value="ANAPHYLATOXIN_1"/>
    <property type="match status" value="1"/>
</dbReference>